<keyword evidence="2" id="KW-1133">Transmembrane helix</keyword>
<comment type="caution">
    <text evidence="3">The sequence shown here is derived from an EMBL/GenBank/DDBJ whole genome shotgun (WGS) entry which is preliminary data.</text>
</comment>
<accession>A0ABX2JM17</accession>
<evidence type="ECO:0000313" key="4">
    <source>
        <dbReference type="Proteomes" id="UP000708347"/>
    </source>
</evidence>
<dbReference type="RefSeq" id="WP_174396677.1">
    <property type="nucleotide sequence ID" value="NZ_VBSB01000003.1"/>
</dbReference>
<name>A0ABX2JM17_9MYCO</name>
<reference evidence="3 4" key="1">
    <citation type="submission" date="2019-05" db="EMBL/GenBank/DDBJ databases">
        <title>Mycolicibacterium sphagni ENV482 genome assembly.</title>
        <authorList>
            <person name="Chen W."/>
            <person name="Faulkner N.W."/>
            <person name="Hyman M.R."/>
        </authorList>
    </citation>
    <scope>NUCLEOTIDE SEQUENCE [LARGE SCALE GENOMIC DNA]</scope>
    <source>
        <strain evidence="3 4">ENV482</strain>
    </source>
</reference>
<evidence type="ECO:0000256" key="2">
    <source>
        <dbReference type="SAM" id="Phobius"/>
    </source>
</evidence>
<keyword evidence="4" id="KW-1185">Reference proteome</keyword>
<organism evidence="3 4">
    <name type="scientific">Mycolicibacterium sphagni</name>
    <dbReference type="NCBI Taxonomy" id="1786"/>
    <lineage>
        <taxon>Bacteria</taxon>
        <taxon>Bacillati</taxon>
        <taxon>Actinomycetota</taxon>
        <taxon>Actinomycetes</taxon>
        <taxon>Mycobacteriales</taxon>
        <taxon>Mycobacteriaceae</taxon>
        <taxon>Mycolicibacterium</taxon>
    </lineage>
</organism>
<evidence type="ECO:0000313" key="3">
    <source>
        <dbReference type="EMBL" id="NTY58734.1"/>
    </source>
</evidence>
<feature type="region of interest" description="Disordered" evidence="1">
    <location>
        <begin position="312"/>
        <end position="336"/>
    </location>
</feature>
<gene>
    <name evidence="3" type="ORF">FEG63_04090</name>
</gene>
<protein>
    <submittedName>
        <fullName evidence="3">Uncharacterized protein</fullName>
    </submittedName>
</protein>
<feature type="compositionally biased region" description="Polar residues" evidence="1">
    <location>
        <begin position="325"/>
        <end position="336"/>
    </location>
</feature>
<proteinExistence type="predicted"/>
<dbReference type="EMBL" id="VBSB01000003">
    <property type="protein sequence ID" value="NTY58734.1"/>
    <property type="molecule type" value="Genomic_DNA"/>
</dbReference>
<evidence type="ECO:0000256" key="1">
    <source>
        <dbReference type="SAM" id="MobiDB-lite"/>
    </source>
</evidence>
<dbReference type="Proteomes" id="UP000708347">
    <property type="component" value="Unassembled WGS sequence"/>
</dbReference>
<sequence>MGLWNTYRGFGGFWQFCLALSFVAGLGAAGLGIWGEYTEASFMPSWWNRMPYGVNIASSLTAFMVGVPVASVVLETMTSNRIEKAQKESVNRVSKEAWSNFTKAIHELCSEERKDAISSTAKMVEGEHDLIVNEFRRCRLEISNKPVPQSILGEIEKLRIFLLHHVPILAQRCEAVNEQFGREHQIRPKWNYILSLWQVLDTHVRLRRMEFQLDPMDEDTYSRILNDLMSDENPLFEFLTLHSGYGVQDGAVTSMMGLHALLNAAMMMPDDELFRFIKHWDDRLMGYYPAALHTSVFLMGLRMNVDSVTRDGWPDKVKSPRPAIRTSSATTNESAS</sequence>
<keyword evidence="2" id="KW-0812">Transmembrane</keyword>
<keyword evidence="2" id="KW-0472">Membrane</keyword>
<feature type="transmembrane region" description="Helical" evidence="2">
    <location>
        <begin position="54"/>
        <end position="74"/>
    </location>
</feature>
<feature type="transmembrane region" description="Helical" evidence="2">
    <location>
        <begin position="12"/>
        <end position="34"/>
    </location>
</feature>